<dbReference type="Pfam" id="PF03828">
    <property type="entry name" value="PAP_assoc"/>
    <property type="match status" value="1"/>
</dbReference>
<organism evidence="10 11">
    <name type="scientific">Cetraspora pellucida</name>
    <dbReference type="NCBI Taxonomy" id="1433469"/>
    <lineage>
        <taxon>Eukaryota</taxon>
        <taxon>Fungi</taxon>
        <taxon>Fungi incertae sedis</taxon>
        <taxon>Mucoromycota</taxon>
        <taxon>Glomeromycotina</taxon>
        <taxon>Glomeromycetes</taxon>
        <taxon>Diversisporales</taxon>
        <taxon>Gigasporaceae</taxon>
        <taxon>Cetraspora</taxon>
    </lineage>
</organism>
<dbReference type="CDD" id="cd05402">
    <property type="entry name" value="NT_PAP_TUTase"/>
    <property type="match status" value="1"/>
</dbReference>
<keyword evidence="6" id="KW-0479">Metal-binding</keyword>
<evidence type="ECO:0000256" key="2">
    <source>
        <dbReference type="ARBA" id="ARBA00001946"/>
    </source>
</evidence>
<evidence type="ECO:0000256" key="7">
    <source>
        <dbReference type="ARBA" id="ARBA00022842"/>
    </source>
</evidence>
<dbReference type="InterPro" id="IPR002058">
    <property type="entry name" value="PAP_assoc"/>
</dbReference>
<dbReference type="PANTHER" id="PTHR12271:SF113">
    <property type="entry name" value="POLY(A) RNA POLYMERASE CID11"/>
    <property type="match status" value="1"/>
</dbReference>
<reference evidence="10" key="1">
    <citation type="submission" date="2021-06" db="EMBL/GenBank/DDBJ databases">
        <authorList>
            <person name="Kallberg Y."/>
            <person name="Tangrot J."/>
            <person name="Rosling A."/>
        </authorList>
    </citation>
    <scope>NUCLEOTIDE SEQUENCE</scope>
    <source>
        <strain evidence="10">FL966</strain>
    </source>
</reference>
<evidence type="ECO:0000256" key="1">
    <source>
        <dbReference type="ARBA" id="ARBA00001936"/>
    </source>
</evidence>
<name>A0A9N8VNU3_9GLOM</name>
<evidence type="ECO:0000259" key="8">
    <source>
        <dbReference type="Pfam" id="PF03828"/>
    </source>
</evidence>
<dbReference type="Pfam" id="PF22600">
    <property type="entry name" value="MTPAP-like_central"/>
    <property type="match status" value="1"/>
</dbReference>
<dbReference type="AlphaFoldDB" id="A0A9N8VNU3"/>
<evidence type="ECO:0000313" key="10">
    <source>
        <dbReference type="EMBL" id="CAG8461659.1"/>
    </source>
</evidence>
<dbReference type="GO" id="GO:1990817">
    <property type="term" value="F:poly(A) RNA polymerase activity"/>
    <property type="evidence" value="ECO:0007669"/>
    <property type="project" value="UniProtKB-EC"/>
</dbReference>
<dbReference type="Gene3D" id="1.10.1410.10">
    <property type="match status" value="1"/>
</dbReference>
<dbReference type="PANTHER" id="PTHR12271">
    <property type="entry name" value="POLY A POLYMERASE CID PAP -RELATED"/>
    <property type="match status" value="1"/>
</dbReference>
<comment type="caution">
    <text evidence="10">The sequence shown here is derived from an EMBL/GenBank/DDBJ whole genome shotgun (WGS) entry which is preliminary data.</text>
</comment>
<gene>
    <name evidence="10" type="ORF">CPELLU_LOCUS651</name>
</gene>
<dbReference type="GO" id="GO:0010605">
    <property type="term" value="P:negative regulation of macromolecule metabolic process"/>
    <property type="evidence" value="ECO:0007669"/>
    <property type="project" value="UniProtKB-ARBA"/>
</dbReference>
<feature type="domain" description="Poly(A) RNA polymerase mitochondrial-like central palm" evidence="9">
    <location>
        <begin position="37"/>
        <end position="161"/>
    </location>
</feature>
<evidence type="ECO:0000313" key="11">
    <source>
        <dbReference type="Proteomes" id="UP000789759"/>
    </source>
</evidence>
<feature type="domain" description="PAP-associated" evidence="8">
    <location>
        <begin position="247"/>
        <end position="299"/>
    </location>
</feature>
<dbReference type="Proteomes" id="UP000789759">
    <property type="component" value="Unassembled WGS sequence"/>
</dbReference>
<sequence length="393" mass="45610">MAFAYKKYWCYCCKEVGHTYANCFLKKSINKKSEHLLSQGALELYKQLLPTEENYVKRRKLVVKIKNILSEEVYLFGSSVNLLGTVTSDVDICVSTPSSELENVFTLSEILQEHNMEIVECVSDAKVPIVKFWDPNLKLVCDVNVNNTIGIYNTQLLRSYVEIDQRIRPLVMIIKHWARQRGLNNAARGTLSSYTWVCIVLNFLQMCDPPILPVLQIPDIPLNNEIDLSVYNDIDSYKGFGKQNQESIGGLLFAFFKCFAYEFDYKSKVISLRQGKFITKREKRWGYWKLCIEEPFDTSRNLGNGINHVSFKRIINEFRRAFRILYKYANLNICCKITYRTPFDDFCDECEQKDGTFFISKKVLKKTQLYLELKSRILGSDNLDLGLINHILG</sequence>
<comment type="similarity">
    <text evidence="3">Belongs to the DNA polymerase type-B-like family.</text>
</comment>
<dbReference type="Gene3D" id="3.30.460.10">
    <property type="entry name" value="Beta Polymerase, domain 2"/>
    <property type="match status" value="1"/>
</dbReference>
<keyword evidence="11" id="KW-1185">Reference proteome</keyword>
<evidence type="ECO:0000256" key="4">
    <source>
        <dbReference type="ARBA" id="ARBA00012388"/>
    </source>
</evidence>
<keyword evidence="7" id="KW-0460">Magnesium</keyword>
<dbReference type="OrthoDB" id="2274644at2759"/>
<evidence type="ECO:0000259" key="9">
    <source>
        <dbReference type="Pfam" id="PF22600"/>
    </source>
</evidence>
<comment type="cofactor">
    <cofactor evidence="2">
        <name>Mg(2+)</name>
        <dbReference type="ChEBI" id="CHEBI:18420"/>
    </cofactor>
</comment>
<dbReference type="InterPro" id="IPR043519">
    <property type="entry name" value="NT_sf"/>
</dbReference>
<protein>
    <recommendedName>
        <fullName evidence="4">polynucleotide adenylyltransferase</fullName>
        <ecNumber evidence="4">2.7.7.19</ecNumber>
    </recommendedName>
</protein>
<evidence type="ECO:0000256" key="3">
    <source>
        <dbReference type="ARBA" id="ARBA00008593"/>
    </source>
</evidence>
<evidence type="ECO:0000256" key="6">
    <source>
        <dbReference type="ARBA" id="ARBA00022723"/>
    </source>
</evidence>
<comment type="cofactor">
    <cofactor evidence="1">
        <name>Mn(2+)</name>
        <dbReference type="ChEBI" id="CHEBI:29035"/>
    </cofactor>
</comment>
<dbReference type="SUPFAM" id="SSF81631">
    <property type="entry name" value="PAP/OAS1 substrate-binding domain"/>
    <property type="match status" value="1"/>
</dbReference>
<evidence type="ECO:0000256" key="5">
    <source>
        <dbReference type="ARBA" id="ARBA00022679"/>
    </source>
</evidence>
<dbReference type="InterPro" id="IPR054708">
    <property type="entry name" value="MTPAP-like_central"/>
</dbReference>
<dbReference type="GO" id="GO:0031123">
    <property type="term" value="P:RNA 3'-end processing"/>
    <property type="evidence" value="ECO:0007669"/>
    <property type="project" value="TreeGrafter"/>
</dbReference>
<keyword evidence="5" id="KW-0808">Transferase</keyword>
<dbReference type="EC" id="2.7.7.19" evidence="4"/>
<proteinExistence type="inferred from homology"/>
<accession>A0A9N8VNU3</accession>
<dbReference type="GO" id="GO:0046872">
    <property type="term" value="F:metal ion binding"/>
    <property type="evidence" value="ECO:0007669"/>
    <property type="project" value="UniProtKB-KW"/>
</dbReference>
<dbReference type="SUPFAM" id="SSF81301">
    <property type="entry name" value="Nucleotidyltransferase"/>
    <property type="match status" value="1"/>
</dbReference>
<dbReference type="EMBL" id="CAJVQA010000195">
    <property type="protein sequence ID" value="CAG8461659.1"/>
    <property type="molecule type" value="Genomic_DNA"/>
</dbReference>